<dbReference type="EMBL" id="VZUL01000003">
    <property type="protein sequence ID" value="KAB1082935.1"/>
    <property type="molecule type" value="Genomic_DNA"/>
</dbReference>
<evidence type="ECO:0000313" key="1">
    <source>
        <dbReference type="EMBL" id="KAB1082935.1"/>
    </source>
</evidence>
<dbReference type="GO" id="GO:0006402">
    <property type="term" value="P:mRNA catabolic process"/>
    <property type="evidence" value="ECO:0007669"/>
    <property type="project" value="TreeGrafter"/>
</dbReference>
<dbReference type="PANTHER" id="PTHR33988">
    <property type="entry name" value="ENDORIBONUCLEASE MAZF-RELATED"/>
    <property type="match status" value="1"/>
</dbReference>
<dbReference type="Gene3D" id="2.30.30.110">
    <property type="match status" value="1"/>
</dbReference>
<name>A0A6A1TGP8_NEOGA</name>
<accession>A0A6A1TGP8</accession>
<reference evidence="1 2" key="1">
    <citation type="submission" date="2019-09" db="EMBL/GenBank/DDBJ databases">
        <title>Genome sequencing of Ng87 strain.</title>
        <authorList>
            <person name="Karasev E.S."/>
            <person name="Andronov E."/>
        </authorList>
    </citation>
    <scope>NUCLEOTIDE SEQUENCE [LARGE SCALE GENOMIC DNA]</scope>
    <source>
        <strain evidence="1 2">Ng87</strain>
    </source>
</reference>
<dbReference type="GO" id="GO:0016075">
    <property type="term" value="P:rRNA catabolic process"/>
    <property type="evidence" value="ECO:0007669"/>
    <property type="project" value="TreeGrafter"/>
</dbReference>
<sequence>MMIRSNVPRRGDVYWIDPNPVAGREMKNRHRFVVITPIEINRLGVSMTVPITTGGAFIRDVGLAVAISGHDTTGVAVCNQVRSFDIPARIQQKTAQYIETLDEATMNEIVSRVVSAIDPAPEPA</sequence>
<dbReference type="GO" id="GO:0004521">
    <property type="term" value="F:RNA endonuclease activity"/>
    <property type="evidence" value="ECO:0007669"/>
    <property type="project" value="TreeGrafter"/>
</dbReference>
<dbReference type="AlphaFoldDB" id="A0A6A1TGP8"/>
<protein>
    <submittedName>
        <fullName evidence="1">Type II toxin-antitoxin system PemK/MazF family toxin</fullName>
    </submittedName>
</protein>
<gene>
    <name evidence="1" type="ORF">F4V91_24960</name>
</gene>
<dbReference type="PANTHER" id="PTHR33988:SF3">
    <property type="entry name" value="ENDORIBONUCLEASE TOXIN CHPB-RELATED"/>
    <property type="match status" value="1"/>
</dbReference>
<comment type="caution">
    <text evidence="1">The sequence shown here is derived from an EMBL/GenBank/DDBJ whole genome shotgun (WGS) entry which is preliminary data.</text>
</comment>
<dbReference type="Proteomes" id="UP000386575">
    <property type="component" value="Unassembled WGS sequence"/>
</dbReference>
<dbReference type="GO" id="GO:0003677">
    <property type="term" value="F:DNA binding"/>
    <property type="evidence" value="ECO:0007669"/>
    <property type="project" value="InterPro"/>
</dbReference>
<dbReference type="InterPro" id="IPR011067">
    <property type="entry name" value="Plasmid_toxin/cell-grow_inhib"/>
</dbReference>
<dbReference type="InterPro" id="IPR003477">
    <property type="entry name" value="PemK-like"/>
</dbReference>
<proteinExistence type="predicted"/>
<dbReference type="SUPFAM" id="SSF50118">
    <property type="entry name" value="Cell growth inhibitor/plasmid maintenance toxic component"/>
    <property type="match status" value="1"/>
</dbReference>
<organism evidence="1 2">
    <name type="scientific">Neorhizobium galegae</name>
    <name type="common">Rhizobium galegae</name>
    <dbReference type="NCBI Taxonomy" id="399"/>
    <lineage>
        <taxon>Bacteria</taxon>
        <taxon>Pseudomonadati</taxon>
        <taxon>Pseudomonadota</taxon>
        <taxon>Alphaproteobacteria</taxon>
        <taxon>Hyphomicrobiales</taxon>
        <taxon>Rhizobiaceae</taxon>
        <taxon>Rhizobium/Agrobacterium group</taxon>
        <taxon>Neorhizobium</taxon>
    </lineage>
</organism>
<evidence type="ECO:0000313" key="2">
    <source>
        <dbReference type="Proteomes" id="UP000386575"/>
    </source>
</evidence>
<dbReference type="Pfam" id="PF02452">
    <property type="entry name" value="PemK_toxin"/>
    <property type="match status" value="1"/>
</dbReference>